<proteinExistence type="predicted"/>
<evidence type="ECO:0000256" key="12">
    <source>
        <dbReference type="SAM" id="Phobius"/>
    </source>
</evidence>
<dbReference type="PANTHER" id="PTHR11860:SF101">
    <property type="entry name" value="CMRF35-LIKE MOLECULE 1"/>
    <property type="match status" value="1"/>
</dbReference>
<keyword evidence="6 12" id="KW-1133">Transmembrane helix</keyword>
<organism evidence="13 14">
    <name type="scientific">Galemys pyrenaicus</name>
    <name type="common">Iberian desman</name>
    <name type="synonym">Pyrenean desman</name>
    <dbReference type="NCBI Taxonomy" id="202257"/>
    <lineage>
        <taxon>Eukaryota</taxon>
        <taxon>Metazoa</taxon>
        <taxon>Chordata</taxon>
        <taxon>Craniata</taxon>
        <taxon>Vertebrata</taxon>
        <taxon>Euteleostomi</taxon>
        <taxon>Mammalia</taxon>
        <taxon>Eutheria</taxon>
        <taxon>Laurasiatheria</taxon>
        <taxon>Eulipotyphla</taxon>
        <taxon>Talpidae</taxon>
        <taxon>Galemys</taxon>
    </lineage>
</organism>
<evidence type="ECO:0000256" key="6">
    <source>
        <dbReference type="ARBA" id="ARBA00022989"/>
    </source>
</evidence>
<evidence type="ECO:0000256" key="2">
    <source>
        <dbReference type="ARBA" id="ARBA00022475"/>
    </source>
</evidence>
<evidence type="ECO:0000256" key="5">
    <source>
        <dbReference type="ARBA" id="ARBA00022859"/>
    </source>
</evidence>
<dbReference type="GO" id="GO:0004888">
    <property type="term" value="F:transmembrane signaling receptor activity"/>
    <property type="evidence" value="ECO:0007669"/>
    <property type="project" value="TreeGrafter"/>
</dbReference>
<evidence type="ECO:0000313" key="13">
    <source>
        <dbReference type="EMBL" id="KAG8525160.1"/>
    </source>
</evidence>
<feature type="compositionally biased region" description="Basic and acidic residues" evidence="11">
    <location>
        <begin position="1"/>
        <end position="29"/>
    </location>
</feature>
<keyword evidence="10" id="KW-0393">Immunoglobulin domain</keyword>
<dbReference type="GO" id="GO:0005886">
    <property type="term" value="C:plasma membrane"/>
    <property type="evidence" value="ECO:0007669"/>
    <property type="project" value="UniProtKB-SubCell"/>
</dbReference>
<feature type="transmembrane region" description="Helical" evidence="12">
    <location>
        <begin position="62"/>
        <end position="84"/>
    </location>
</feature>
<dbReference type="OrthoDB" id="8920197at2759"/>
<protein>
    <submittedName>
        <fullName evidence="13">CMRF35-like molecule 7</fullName>
    </submittedName>
</protein>
<evidence type="ECO:0000256" key="1">
    <source>
        <dbReference type="ARBA" id="ARBA00004251"/>
    </source>
</evidence>
<dbReference type="InterPro" id="IPR050671">
    <property type="entry name" value="CD300_family_receptors"/>
</dbReference>
<comment type="caution">
    <text evidence="13">The sequence shown here is derived from an EMBL/GenBank/DDBJ whole genome shotgun (WGS) entry which is preliminary data.</text>
</comment>
<evidence type="ECO:0000256" key="4">
    <source>
        <dbReference type="ARBA" id="ARBA00022729"/>
    </source>
</evidence>
<evidence type="ECO:0000256" key="3">
    <source>
        <dbReference type="ARBA" id="ARBA00022692"/>
    </source>
</evidence>
<evidence type="ECO:0000256" key="8">
    <source>
        <dbReference type="ARBA" id="ARBA00023157"/>
    </source>
</evidence>
<dbReference type="SUPFAM" id="SSF48726">
    <property type="entry name" value="Immunoglobulin"/>
    <property type="match status" value="1"/>
</dbReference>
<dbReference type="EMBL" id="JAGFMF010009923">
    <property type="protein sequence ID" value="KAG8525160.1"/>
    <property type="molecule type" value="Genomic_DNA"/>
</dbReference>
<dbReference type="InterPro" id="IPR036179">
    <property type="entry name" value="Ig-like_dom_sf"/>
</dbReference>
<evidence type="ECO:0000256" key="10">
    <source>
        <dbReference type="ARBA" id="ARBA00023319"/>
    </source>
</evidence>
<evidence type="ECO:0000313" key="14">
    <source>
        <dbReference type="Proteomes" id="UP000700334"/>
    </source>
</evidence>
<dbReference type="Proteomes" id="UP000700334">
    <property type="component" value="Unassembled WGS sequence"/>
</dbReference>
<sequence>MGSQEKEDMSRDGCPRGKLGRLDPGDGGRHGQLVGNWESQDPGPVPGPQWGPVRPGVSGRGLAQWAGVGCILGLCLPGCFSLHGPMSVKGLERRSLSVQCLYDRNWETYRKWWCRGASWGSCKILVRSRRDHQKDRTFTVTMEELRLDDADTYWCGIDRSGTDLGVQVKVTVDPVRPLTALSPCRTHHMLLVFLKVPVLLLLVGAVLWLKGPQQGLSSTGRSPPLQTCPLAAV</sequence>
<keyword evidence="4" id="KW-0732">Signal</keyword>
<feature type="region of interest" description="Disordered" evidence="11">
    <location>
        <begin position="1"/>
        <end position="54"/>
    </location>
</feature>
<evidence type="ECO:0000256" key="9">
    <source>
        <dbReference type="ARBA" id="ARBA00023170"/>
    </source>
</evidence>
<dbReference type="GO" id="GO:0002376">
    <property type="term" value="P:immune system process"/>
    <property type="evidence" value="ECO:0007669"/>
    <property type="project" value="UniProtKB-KW"/>
</dbReference>
<reference evidence="13" key="1">
    <citation type="journal article" date="2021" name="Evol. Appl.">
        <title>The genome of the Pyrenean desman and the effects of bottlenecks and inbreeding on the genomic landscape of an endangered species.</title>
        <authorList>
            <person name="Escoda L."/>
            <person name="Castresana J."/>
        </authorList>
    </citation>
    <scope>NUCLEOTIDE SEQUENCE</scope>
    <source>
        <strain evidence="13">IBE-C5619</strain>
    </source>
</reference>
<dbReference type="CDD" id="cd05716">
    <property type="entry name" value="IgV_pIgR_like"/>
    <property type="match status" value="1"/>
</dbReference>
<comment type="subcellular location">
    <subcellularLocation>
        <location evidence="1">Cell membrane</location>
        <topology evidence="1">Single-pass type I membrane protein</topology>
    </subcellularLocation>
</comment>
<keyword evidence="7 12" id="KW-0472">Membrane</keyword>
<dbReference type="PANTHER" id="PTHR11860">
    <property type="entry name" value="POLYMERIC-IMMUNOGLOBULIN RECEPTOR"/>
    <property type="match status" value="1"/>
</dbReference>
<keyword evidence="14" id="KW-1185">Reference proteome</keyword>
<name>A0A8J6B3N9_GALPY</name>
<dbReference type="Gene3D" id="2.60.40.10">
    <property type="entry name" value="Immunoglobulins"/>
    <property type="match status" value="1"/>
</dbReference>
<keyword evidence="9" id="KW-0675">Receptor</keyword>
<feature type="transmembrane region" description="Helical" evidence="12">
    <location>
        <begin position="190"/>
        <end position="209"/>
    </location>
</feature>
<gene>
    <name evidence="13" type="ORF">J0S82_017109</name>
</gene>
<keyword evidence="5" id="KW-0391">Immunity</keyword>
<keyword evidence="2" id="KW-1003">Cell membrane</keyword>
<dbReference type="AlphaFoldDB" id="A0A8J6B3N9"/>
<dbReference type="InterPro" id="IPR013783">
    <property type="entry name" value="Ig-like_fold"/>
</dbReference>
<evidence type="ECO:0000256" key="11">
    <source>
        <dbReference type="SAM" id="MobiDB-lite"/>
    </source>
</evidence>
<keyword evidence="8" id="KW-1015">Disulfide bond</keyword>
<evidence type="ECO:0000256" key="7">
    <source>
        <dbReference type="ARBA" id="ARBA00023136"/>
    </source>
</evidence>
<keyword evidence="3 12" id="KW-0812">Transmembrane</keyword>
<accession>A0A8J6B3N9</accession>